<feature type="transmembrane region" description="Helical" evidence="1">
    <location>
        <begin position="229"/>
        <end position="248"/>
    </location>
</feature>
<proteinExistence type="predicted"/>
<evidence type="ECO:0000313" key="2">
    <source>
        <dbReference type="EMBL" id="KKM89937.1"/>
    </source>
</evidence>
<feature type="transmembrane region" description="Helical" evidence="1">
    <location>
        <begin position="75"/>
        <end position="103"/>
    </location>
</feature>
<reference evidence="2" key="1">
    <citation type="journal article" date="2015" name="Nature">
        <title>Complex archaea that bridge the gap between prokaryotes and eukaryotes.</title>
        <authorList>
            <person name="Spang A."/>
            <person name="Saw J.H."/>
            <person name="Jorgensen S.L."/>
            <person name="Zaremba-Niedzwiedzka K."/>
            <person name="Martijn J."/>
            <person name="Lind A.E."/>
            <person name="van Eijk R."/>
            <person name="Schleper C."/>
            <person name="Guy L."/>
            <person name="Ettema T.J."/>
        </authorList>
    </citation>
    <scope>NUCLEOTIDE SEQUENCE</scope>
</reference>
<feature type="transmembrane region" description="Helical" evidence="1">
    <location>
        <begin position="160"/>
        <end position="179"/>
    </location>
</feature>
<gene>
    <name evidence="2" type="ORF">LCGC14_1243560</name>
</gene>
<organism evidence="2">
    <name type="scientific">marine sediment metagenome</name>
    <dbReference type="NCBI Taxonomy" id="412755"/>
    <lineage>
        <taxon>unclassified sequences</taxon>
        <taxon>metagenomes</taxon>
        <taxon>ecological metagenomes</taxon>
    </lineage>
</organism>
<evidence type="ECO:0008006" key="3">
    <source>
        <dbReference type="Google" id="ProtNLM"/>
    </source>
</evidence>
<accession>A0A0F9P967</accession>
<dbReference type="EMBL" id="LAZR01006742">
    <property type="protein sequence ID" value="KKM89937.1"/>
    <property type="molecule type" value="Genomic_DNA"/>
</dbReference>
<keyword evidence="1" id="KW-1133">Transmembrane helix</keyword>
<protein>
    <recommendedName>
        <fullName evidence="3">Phage tail tape measure protein domain-containing protein</fullName>
    </recommendedName>
</protein>
<comment type="caution">
    <text evidence="2">The sequence shown here is derived from an EMBL/GenBank/DDBJ whole genome shotgun (WGS) entry which is preliminary data.</text>
</comment>
<keyword evidence="1" id="KW-0812">Transmembrane</keyword>
<keyword evidence="1" id="KW-0472">Membrane</keyword>
<sequence length="418" mass="44696">MGTLEDIGGILDATLIPALKFLGDVLTDQVFPAIAKVFNFLRDNKEFLAAVGIAIIAVLVPGIIAWTVATIANVVAHIALAAAMLVAYAPILAIIAAIALLAFGIIQLIKHWDEVIAFFTDTVGPFFTETIPGFFTDLLDKIMGFGADVLQFLEDNWKTIVQVALGILFPPAGGLFFIITHFGEVKEKVLGIVTGLKDAVVGFFTDLKDKALSVISSFAGFLKDHWKEIVSVALGILFPPAGGLFYIITHFGEVKERVLGIVTDLKDRVIALIEGIGAGIARVAATVYNAAWQLAVDVKDRFFRGLGRIAGWGEDIVRGIWNGIASLRGWALGNLSGLGADFIDRFKRGLGNMYETGKAIVRGLWAGISALASWIYDKVYDFAKGIYDSIKGALGSIWPGSPSQAGIDIGKGLVAGLE</sequence>
<name>A0A0F9P967_9ZZZZ</name>
<dbReference type="AlphaFoldDB" id="A0A0F9P967"/>
<feature type="non-terminal residue" evidence="2">
    <location>
        <position position="418"/>
    </location>
</feature>
<evidence type="ECO:0000256" key="1">
    <source>
        <dbReference type="SAM" id="Phobius"/>
    </source>
</evidence>
<feature type="transmembrane region" description="Helical" evidence="1">
    <location>
        <begin position="47"/>
        <end position="69"/>
    </location>
</feature>